<dbReference type="PANTHER" id="PTHR33507">
    <property type="entry name" value="INNER MEMBRANE PROTEIN YBBJ"/>
    <property type="match status" value="1"/>
</dbReference>
<dbReference type="Pfam" id="PF24961">
    <property type="entry name" value="NfeD_membrane"/>
    <property type="match status" value="1"/>
</dbReference>
<keyword evidence="2 5" id="KW-0812">Transmembrane</keyword>
<sequence length="444" mass="46776">MANPTKRPGLKLLAWQMLIFLFLVTAPSTLGLPKNLIYVVPVRGTIDSGLARFMERAFLEAEQAQAAAVLLEIDTPGGRIDAALKIRDVIEDSPLETIAFVTGGAISAGSLVALSADHLIMQPGATIGDAEPRIGTAKADEKVISYWAAQLAAAAEKHGRNPQVAAAMADADITIPGVIDRGKLLTLTATRARELGIADAVLPDRQAVLKQFNLQDGQLVELNLSDAERLARWVTNPLVSTILLTVGLAGLVIEIFTVGFGIPGTIGLISLALYFGGHILAGLTGWEAVVLLIVGLVLLAMEITVIPGFGFAGLGGIAALAASILLAAPSPQQGLLSLLIALAGTVVLLVLSLRFLPTRRVWNRLILATKQDKTTGYVAPSAELSNYLGLTGRSVTPLRPAGIMELPDGNRLDVVAEGSFIPPNTTVKVVKVEGSRVIVRPYRE</sequence>
<proteinExistence type="predicted"/>
<evidence type="ECO:0000256" key="2">
    <source>
        <dbReference type="ARBA" id="ARBA00022692"/>
    </source>
</evidence>
<feature type="transmembrane region" description="Helical" evidence="5">
    <location>
        <begin position="334"/>
        <end position="356"/>
    </location>
</feature>
<keyword evidence="3 5" id="KW-1133">Transmembrane helix</keyword>
<feature type="transmembrane region" description="Helical" evidence="5">
    <location>
        <begin position="283"/>
        <end position="301"/>
    </location>
</feature>
<dbReference type="RefSeq" id="WP_088552842.1">
    <property type="nucleotide sequence ID" value="NZ_BDGJ01000010.1"/>
</dbReference>
<feature type="domain" description="NfeD integral membrane" evidence="7">
    <location>
        <begin position="239"/>
        <end position="352"/>
    </location>
</feature>
<dbReference type="Gene3D" id="2.40.50.140">
    <property type="entry name" value="Nucleic acid-binding proteins"/>
    <property type="match status" value="1"/>
</dbReference>
<feature type="transmembrane region" description="Helical" evidence="5">
    <location>
        <begin position="233"/>
        <end position="253"/>
    </location>
</feature>
<dbReference type="Proteomes" id="UP000197032">
    <property type="component" value="Unassembled WGS sequence"/>
</dbReference>
<dbReference type="PANTHER" id="PTHR33507:SF3">
    <property type="entry name" value="INNER MEMBRANE PROTEIN YBBJ"/>
    <property type="match status" value="1"/>
</dbReference>
<dbReference type="OrthoDB" id="9806253at2"/>
<evidence type="ECO:0000256" key="3">
    <source>
        <dbReference type="ARBA" id="ARBA00022989"/>
    </source>
</evidence>
<dbReference type="InterPro" id="IPR056739">
    <property type="entry name" value="NfeD_membrane"/>
</dbReference>
<comment type="subcellular location">
    <subcellularLocation>
        <location evidence="1">Membrane</location>
        <topology evidence="1">Multi-pass membrane protein</topology>
    </subcellularLocation>
</comment>
<dbReference type="InterPro" id="IPR002810">
    <property type="entry name" value="NfeD-like_C"/>
</dbReference>
<dbReference type="GO" id="GO:0005886">
    <property type="term" value="C:plasma membrane"/>
    <property type="evidence" value="ECO:0007669"/>
    <property type="project" value="TreeGrafter"/>
</dbReference>
<feature type="transmembrane region" description="Helical" evidence="5">
    <location>
        <begin position="308"/>
        <end position="328"/>
    </location>
</feature>
<dbReference type="InterPro" id="IPR012340">
    <property type="entry name" value="NA-bd_OB-fold"/>
</dbReference>
<dbReference type="SUPFAM" id="SSF52096">
    <property type="entry name" value="ClpP/crotonase"/>
    <property type="match status" value="1"/>
</dbReference>
<dbReference type="CDD" id="cd07021">
    <property type="entry name" value="Clp_protease_NfeD_like"/>
    <property type="match status" value="1"/>
</dbReference>
<evidence type="ECO:0000313" key="9">
    <source>
        <dbReference type="EMBL" id="GAW91279.1"/>
    </source>
</evidence>
<feature type="domain" description="NfeD-like C-terminal" evidence="6">
    <location>
        <begin position="386"/>
        <end position="441"/>
    </location>
</feature>
<keyword evidence="4 5" id="KW-0472">Membrane</keyword>
<evidence type="ECO:0000256" key="5">
    <source>
        <dbReference type="SAM" id="Phobius"/>
    </source>
</evidence>
<evidence type="ECO:0000259" key="7">
    <source>
        <dbReference type="Pfam" id="PF24961"/>
    </source>
</evidence>
<comment type="caution">
    <text evidence="9">The sequence shown here is derived from an EMBL/GenBank/DDBJ whole genome shotgun (WGS) entry which is preliminary data.</text>
</comment>
<dbReference type="EMBL" id="BDGJ01000010">
    <property type="protein sequence ID" value="GAW91279.1"/>
    <property type="molecule type" value="Genomic_DNA"/>
</dbReference>
<evidence type="ECO:0000313" key="10">
    <source>
        <dbReference type="Proteomes" id="UP000197032"/>
    </source>
</evidence>
<dbReference type="InterPro" id="IPR056738">
    <property type="entry name" value="NfeD1b_N"/>
</dbReference>
<evidence type="ECO:0000256" key="4">
    <source>
        <dbReference type="ARBA" id="ARBA00023136"/>
    </source>
</evidence>
<accession>A0A1Z5HP19</accession>
<dbReference type="Pfam" id="PF01957">
    <property type="entry name" value="NfeD"/>
    <property type="match status" value="1"/>
</dbReference>
<dbReference type="InterPro" id="IPR052165">
    <property type="entry name" value="Membrane_assoc_protease"/>
</dbReference>
<evidence type="ECO:0000259" key="6">
    <source>
        <dbReference type="Pfam" id="PF01957"/>
    </source>
</evidence>
<dbReference type="InterPro" id="IPR029045">
    <property type="entry name" value="ClpP/crotonase-like_dom_sf"/>
</dbReference>
<feature type="domain" description="NfeD1b N-terminal" evidence="8">
    <location>
        <begin position="37"/>
        <end position="220"/>
    </location>
</feature>
<dbReference type="Pfam" id="PF25145">
    <property type="entry name" value="NfeD1b_N"/>
    <property type="match status" value="1"/>
</dbReference>
<evidence type="ECO:0000259" key="8">
    <source>
        <dbReference type="Pfam" id="PF25145"/>
    </source>
</evidence>
<reference evidence="10" key="1">
    <citation type="journal article" date="2017" name="Appl. Environ. Microbiol.">
        <title>Genomic analysis of Calderihabitans maritimus KKC1, a thermophilic hydrogenogenic carboxydotrophic bacterium isolated from marine sediment.</title>
        <authorList>
            <person name="Omae K."/>
            <person name="Yoneda Y."/>
            <person name="Fukuyama Y."/>
            <person name="Yoshida T."/>
            <person name="Sako Y."/>
        </authorList>
    </citation>
    <scope>NUCLEOTIDE SEQUENCE [LARGE SCALE GENOMIC DNA]</scope>
    <source>
        <strain evidence="10">KKC1</strain>
    </source>
</reference>
<dbReference type="AlphaFoldDB" id="A0A1Z5HP19"/>
<keyword evidence="10" id="KW-1185">Reference proteome</keyword>
<evidence type="ECO:0000256" key="1">
    <source>
        <dbReference type="ARBA" id="ARBA00004141"/>
    </source>
</evidence>
<name>A0A1Z5HP19_9FIRM</name>
<gene>
    <name evidence="9" type="ORF">KKC1_04410</name>
</gene>
<dbReference type="Gene3D" id="3.90.226.10">
    <property type="entry name" value="2-enoyl-CoA Hydratase, Chain A, domain 1"/>
    <property type="match status" value="1"/>
</dbReference>
<organism evidence="9 10">
    <name type="scientific">Calderihabitans maritimus</name>
    <dbReference type="NCBI Taxonomy" id="1246530"/>
    <lineage>
        <taxon>Bacteria</taxon>
        <taxon>Bacillati</taxon>
        <taxon>Bacillota</taxon>
        <taxon>Clostridia</taxon>
        <taxon>Neomoorellales</taxon>
        <taxon>Calderihabitantaceae</taxon>
        <taxon>Calderihabitans</taxon>
    </lineage>
</organism>
<protein>
    <submittedName>
        <fullName evidence="9">Uncharacterized protein</fullName>
    </submittedName>
</protein>